<dbReference type="OrthoDB" id="4486746at2759"/>
<dbReference type="AlphaFoldDB" id="A0A9W4NED8"/>
<evidence type="ECO:0000313" key="2">
    <source>
        <dbReference type="EMBL" id="CAG8353376.1"/>
    </source>
</evidence>
<dbReference type="EMBL" id="CAJVPA010000111">
    <property type="protein sequence ID" value="CAG8353376.1"/>
    <property type="molecule type" value="Genomic_DNA"/>
</dbReference>
<keyword evidence="1" id="KW-0812">Transmembrane</keyword>
<proteinExistence type="predicted"/>
<name>A0A9W4NED8_9EURO</name>
<feature type="transmembrane region" description="Helical" evidence="1">
    <location>
        <begin position="198"/>
        <end position="222"/>
    </location>
</feature>
<keyword evidence="1" id="KW-0472">Membrane</keyword>
<keyword evidence="1" id="KW-1133">Transmembrane helix</keyword>
<organism evidence="2 3">
    <name type="scientific">Penicillium salamii</name>
    <dbReference type="NCBI Taxonomy" id="1612424"/>
    <lineage>
        <taxon>Eukaryota</taxon>
        <taxon>Fungi</taxon>
        <taxon>Dikarya</taxon>
        <taxon>Ascomycota</taxon>
        <taxon>Pezizomycotina</taxon>
        <taxon>Eurotiomycetes</taxon>
        <taxon>Eurotiomycetidae</taxon>
        <taxon>Eurotiales</taxon>
        <taxon>Aspergillaceae</taxon>
        <taxon>Penicillium</taxon>
    </lineage>
</organism>
<accession>A0A9W4NED8</accession>
<gene>
    <name evidence="2" type="ORF">PSALAMII_LOCUS3330</name>
</gene>
<evidence type="ECO:0000313" key="3">
    <source>
        <dbReference type="Proteomes" id="UP001152646"/>
    </source>
</evidence>
<sequence length="255" mass="28260">MGNKVSVVRGVKSDHFYNQQNGINEIWVGDVEIISRLPFGDSDQEQSSWPPGGVPKIPWHQFIIPLHKRDEVGNMSASSVSNIPTSACYASLPTSGYYGMFTGMPPRASYQIGVFLLFGAVSMGMLFVSLVVMNFVMQLVESRLSIEGEHRSDCALLRRQRVFHFTMLLVAAAFLVFSILLAALGLPALAAGIQHPNASFWILEDGISAIFVTVVVVCWYYIKYYIKARVRSANTNQAEDQNLQTIPATCECEKV</sequence>
<comment type="caution">
    <text evidence="2">The sequence shown here is derived from an EMBL/GenBank/DDBJ whole genome shotgun (WGS) entry which is preliminary data.</text>
</comment>
<protein>
    <submittedName>
        <fullName evidence="2">Uncharacterized protein</fullName>
    </submittedName>
</protein>
<feature type="transmembrane region" description="Helical" evidence="1">
    <location>
        <begin position="110"/>
        <end position="136"/>
    </location>
</feature>
<reference evidence="2" key="1">
    <citation type="submission" date="2021-07" db="EMBL/GenBank/DDBJ databases">
        <authorList>
            <person name="Branca A.L. A."/>
        </authorList>
    </citation>
    <scope>NUCLEOTIDE SEQUENCE</scope>
</reference>
<evidence type="ECO:0000256" key="1">
    <source>
        <dbReference type="SAM" id="Phobius"/>
    </source>
</evidence>
<dbReference type="Proteomes" id="UP001152646">
    <property type="component" value="Unassembled WGS sequence"/>
</dbReference>
<feature type="transmembrane region" description="Helical" evidence="1">
    <location>
        <begin position="165"/>
        <end position="186"/>
    </location>
</feature>